<proteinExistence type="predicted"/>
<feature type="repeat" description="WD" evidence="5">
    <location>
        <begin position="291"/>
        <end position="332"/>
    </location>
</feature>
<feature type="compositionally biased region" description="Basic and acidic residues" evidence="6">
    <location>
        <begin position="47"/>
        <end position="58"/>
    </location>
</feature>
<dbReference type="SMART" id="SM00320">
    <property type="entry name" value="WD40"/>
    <property type="match status" value="4"/>
</dbReference>
<dbReference type="PANTHER" id="PTHR19865:SF0">
    <property type="entry name" value="U3 SMALL NUCLEOLAR RNA-INTERACTING PROTEIN 2"/>
    <property type="match status" value="1"/>
</dbReference>
<name>A0A5N6KP24_9ROSI</name>
<organism evidence="7 8">
    <name type="scientific">Carpinus fangiana</name>
    <dbReference type="NCBI Taxonomy" id="176857"/>
    <lineage>
        <taxon>Eukaryota</taxon>
        <taxon>Viridiplantae</taxon>
        <taxon>Streptophyta</taxon>
        <taxon>Embryophyta</taxon>
        <taxon>Tracheophyta</taxon>
        <taxon>Spermatophyta</taxon>
        <taxon>Magnoliopsida</taxon>
        <taxon>eudicotyledons</taxon>
        <taxon>Gunneridae</taxon>
        <taxon>Pentapetalae</taxon>
        <taxon>rosids</taxon>
        <taxon>fabids</taxon>
        <taxon>Fagales</taxon>
        <taxon>Betulaceae</taxon>
        <taxon>Carpinus</taxon>
    </lineage>
</organism>
<comment type="caution">
    <text evidence="7">The sequence shown here is derived from an EMBL/GenBank/DDBJ whole genome shotgun (WGS) entry which is preliminary data.</text>
</comment>
<dbReference type="PANTHER" id="PTHR19865">
    <property type="entry name" value="U3 SMALL NUCLEOLAR RNA INTERACTING PROTEIN 2"/>
    <property type="match status" value="1"/>
</dbReference>
<dbReference type="PROSITE" id="PS50082">
    <property type="entry name" value="WD_REPEATS_2"/>
    <property type="match status" value="2"/>
</dbReference>
<dbReference type="OrthoDB" id="189968at2759"/>
<dbReference type="Proteomes" id="UP000327013">
    <property type="component" value="Unassembled WGS sequence"/>
</dbReference>
<dbReference type="InterPro" id="IPR036322">
    <property type="entry name" value="WD40_repeat_dom_sf"/>
</dbReference>
<dbReference type="InterPro" id="IPR015943">
    <property type="entry name" value="WD40/YVTN_repeat-like_dom_sf"/>
</dbReference>
<evidence type="ECO:0000256" key="3">
    <source>
        <dbReference type="ARBA" id="ARBA00022737"/>
    </source>
</evidence>
<evidence type="ECO:0000313" key="8">
    <source>
        <dbReference type="Proteomes" id="UP000327013"/>
    </source>
</evidence>
<dbReference type="AlphaFoldDB" id="A0A5N6KP24"/>
<dbReference type="SUPFAM" id="SSF50978">
    <property type="entry name" value="WD40 repeat-like"/>
    <property type="match status" value="1"/>
</dbReference>
<evidence type="ECO:0000313" key="7">
    <source>
        <dbReference type="EMBL" id="KAB8337011.1"/>
    </source>
</evidence>
<dbReference type="EMBL" id="VIBQ01000009">
    <property type="protein sequence ID" value="KAB8337011.1"/>
    <property type="molecule type" value="Genomic_DNA"/>
</dbReference>
<accession>A0A5N6KP24</accession>
<dbReference type="InterPro" id="IPR039241">
    <property type="entry name" value="Rrp9-like"/>
</dbReference>
<keyword evidence="4" id="KW-0539">Nucleus</keyword>
<protein>
    <submittedName>
        <fullName evidence="7">Uncharacterized protein</fullName>
    </submittedName>
</protein>
<reference evidence="7 8" key="1">
    <citation type="submission" date="2019-06" db="EMBL/GenBank/DDBJ databases">
        <title>A chromosomal-level reference genome of Carpinus fangiana (Coryloideae, Betulaceae).</title>
        <authorList>
            <person name="Yang X."/>
            <person name="Wang Z."/>
            <person name="Zhang L."/>
            <person name="Hao G."/>
            <person name="Liu J."/>
            <person name="Yang Y."/>
        </authorList>
    </citation>
    <scope>NUCLEOTIDE SEQUENCE [LARGE SCALE GENOMIC DNA]</scope>
    <source>
        <strain evidence="7">Cfa_2016G</strain>
        <tissue evidence="7">Leaf</tissue>
    </source>
</reference>
<dbReference type="InterPro" id="IPR001680">
    <property type="entry name" value="WD40_rpt"/>
</dbReference>
<sequence length="614" mass="67434">MSSFFTVPASQKKRKRQDNAPTPNAKKRNFTKDTAATARRSNGTDAKNSRRAQDRDDVSVSGSESEDGDARNGSGFEGSEVSDSDVDDNETEAEKRLRLAERYLENIRNEVRQQEQEVGFDAEDVDRELIAARLKEDVAEDKGRLYRYIAAGLDYATASQSLFRTNNKATTGVAVCLPYAYTVSKDMALVKWELRTPQVNSRQAPPTILSVNKTKKQKRVTIAVPPPRTQPKQLIFTKGRKQFDKDPLKQHHTAAILCVVASADGKFVVTGGMDKRMIIWDAATLKPLRVFQQHRDAVVSLAFRGKTNQLFSASRDRTIKIYHVDELAYVETLFGHQDEVVDIAAVGGSEERCVSVGARDRTARLWKVVEESQLVFRGGGGGPRKTEKWEELEVPKFAEGSLDRVIQVDTQLFVTGSDSGALSLYGLHKKKALHVYPIAHGYDPPLPVEESTAEADLSTARTQGRPNARWITALACVPFSDLFVSGSWDGCVRVWRIAGENNNTRKIEPVGVLGGGSPDQRGTLTNGNGLMESSDVNARAKIRGVINDLAVLERGERGLDGACVVAAVGDELRSGRWMSWKAKNGAVVFEIPKLDKESGVLTNGAGTNGEKISV</sequence>
<evidence type="ECO:0000256" key="4">
    <source>
        <dbReference type="ARBA" id="ARBA00023242"/>
    </source>
</evidence>
<dbReference type="GO" id="GO:0034511">
    <property type="term" value="F:U3 snoRNA binding"/>
    <property type="evidence" value="ECO:0007669"/>
    <property type="project" value="InterPro"/>
</dbReference>
<feature type="repeat" description="WD" evidence="5">
    <location>
        <begin position="249"/>
        <end position="290"/>
    </location>
</feature>
<dbReference type="Pfam" id="PF00400">
    <property type="entry name" value="WD40"/>
    <property type="match status" value="3"/>
</dbReference>
<dbReference type="PROSITE" id="PS50294">
    <property type="entry name" value="WD_REPEATS_REGION"/>
    <property type="match status" value="2"/>
</dbReference>
<evidence type="ECO:0000256" key="6">
    <source>
        <dbReference type="SAM" id="MobiDB-lite"/>
    </source>
</evidence>
<feature type="compositionally biased region" description="Acidic residues" evidence="6">
    <location>
        <begin position="80"/>
        <end position="91"/>
    </location>
</feature>
<evidence type="ECO:0000256" key="1">
    <source>
        <dbReference type="ARBA" id="ARBA00004123"/>
    </source>
</evidence>
<evidence type="ECO:0000256" key="5">
    <source>
        <dbReference type="PROSITE-ProRule" id="PRU00221"/>
    </source>
</evidence>
<evidence type="ECO:0000256" key="2">
    <source>
        <dbReference type="ARBA" id="ARBA00022574"/>
    </source>
</evidence>
<dbReference type="Gene3D" id="2.130.10.10">
    <property type="entry name" value="YVTN repeat-like/Quinoprotein amine dehydrogenase"/>
    <property type="match status" value="1"/>
</dbReference>
<gene>
    <name evidence="7" type="ORF">FH972_021315</name>
</gene>
<dbReference type="GO" id="GO:0032040">
    <property type="term" value="C:small-subunit processome"/>
    <property type="evidence" value="ECO:0007669"/>
    <property type="project" value="TreeGrafter"/>
</dbReference>
<keyword evidence="3" id="KW-0677">Repeat</keyword>
<feature type="region of interest" description="Disordered" evidence="6">
    <location>
        <begin position="1"/>
        <end position="94"/>
    </location>
</feature>
<keyword evidence="2 5" id="KW-0853">WD repeat</keyword>
<keyword evidence="8" id="KW-1185">Reference proteome</keyword>
<comment type="subcellular location">
    <subcellularLocation>
        <location evidence="1">Nucleus</location>
    </subcellularLocation>
</comment>